<evidence type="ECO:0000256" key="1">
    <source>
        <dbReference type="ARBA" id="ARBA00001953"/>
    </source>
</evidence>
<evidence type="ECO:0000256" key="10">
    <source>
        <dbReference type="ARBA" id="ARBA00023267"/>
    </source>
</evidence>
<dbReference type="Gene3D" id="3.20.20.70">
    <property type="entry name" value="Aldolase class I"/>
    <property type="match status" value="1"/>
</dbReference>
<feature type="region of interest" description="Disordered" evidence="17">
    <location>
        <begin position="18"/>
        <end position="38"/>
    </location>
</feature>
<dbReference type="AlphaFoldDB" id="A0A8K0JN88"/>
<dbReference type="FunFam" id="3.40.50.20:FF:000010">
    <property type="entry name" value="Propionyl-CoA carboxylase subunit alpha"/>
    <property type="match status" value="1"/>
</dbReference>
<evidence type="ECO:0000259" key="21">
    <source>
        <dbReference type="PROSITE" id="PS50991"/>
    </source>
</evidence>
<dbReference type="PROSITE" id="PS50991">
    <property type="entry name" value="PYR_CT"/>
    <property type="match status" value="1"/>
</dbReference>
<dbReference type="GO" id="GO:0046872">
    <property type="term" value="F:metal ion binding"/>
    <property type="evidence" value="ECO:0007669"/>
    <property type="project" value="UniProtKB-KW"/>
</dbReference>
<feature type="binding site" evidence="14">
    <location>
        <position position="937"/>
    </location>
    <ligand>
        <name>substrate</name>
    </ligand>
</feature>
<comment type="catalytic activity">
    <reaction evidence="11 12">
        <text>hydrogencarbonate + pyruvate + ATP = oxaloacetate + ADP + phosphate + H(+)</text>
        <dbReference type="Rhea" id="RHEA:20844"/>
        <dbReference type="ChEBI" id="CHEBI:15361"/>
        <dbReference type="ChEBI" id="CHEBI:15378"/>
        <dbReference type="ChEBI" id="CHEBI:16452"/>
        <dbReference type="ChEBI" id="CHEBI:17544"/>
        <dbReference type="ChEBI" id="CHEBI:30616"/>
        <dbReference type="ChEBI" id="CHEBI:43474"/>
        <dbReference type="ChEBI" id="CHEBI:456216"/>
        <dbReference type="EC" id="6.4.1.1"/>
    </reaction>
</comment>
<dbReference type="Gene3D" id="3.30.470.20">
    <property type="entry name" value="ATP-grasp fold, B domain"/>
    <property type="match status" value="1"/>
</dbReference>
<dbReference type="InterPro" id="IPR013785">
    <property type="entry name" value="Aldolase_TIM"/>
</dbReference>
<dbReference type="PIRSF" id="PIRSF001594">
    <property type="entry name" value="Pyruv_carbox"/>
    <property type="match status" value="1"/>
</dbReference>
<evidence type="ECO:0000256" key="2">
    <source>
        <dbReference type="ARBA" id="ARBA00002380"/>
    </source>
</evidence>
<name>A0A8K0JN88_9TREE</name>
<dbReference type="CDD" id="cd06850">
    <property type="entry name" value="biotinyl_domain"/>
    <property type="match status" value="1"/>
</dbReference>
<dbReference type="FunFam" id="2.40.50.100:FF:000003">
    <property type="entry name" value="Acetyl-CoA carboxylase biotin carboxyl carrier protein"/>
    <property type="match status" value="1"/>
</dbReference>
<feature type="active site" evidence="13">
    <location>
        <position position="348"/>
    </location>
</feature>
<keyword evidence="9 12" id="KW-0067">ATP-binding</keyword>
<keyword evidence="6 12" id="KW-0436">Ligase</keyword>
<dbReference type="FunFam" id="3.20.20.70:FF:000033">
    <property type="entry name" value="Pyruvate carboxylase"/>
    <property type="match status" value="1"/>
</dbReference>
<feature type="binding site" evidence="15">
    <location>
        <position position="603"/>
    </location>
    <ligand>
        <name>Mn(2+)</name>
        <dbReference type="ChEBI" id="CHEBI:29035"/>
    </ligand>
</feature>
<evidence type="ECO:0000256" key="14">
    <source>
        <dbReference type="PIRSR" id="PIRSR001594-2"/>
    </source>
</evidence>
<accession>A0A8K0JN88</accession>
<evidence type="ECO:0000256" key="17">
    <source>
        <dbReference type="SAM" id="MobiDB-lite"/>
    </source>
</evidence>
<dbReference type="InterPro" id="IPR011053">
    <property type="entry name" value="Single_hybrid_motif"/>
</dbReference>
<keyword evidence="5" id="KW-0312">Gluconeogenesis</keyword>
<keyword evidence="10 12" id="KW-0092">Biotin</keyword>
<comment type="caution">
    <text evidence="22">The sequence shown here is derived from an EMBL/GenBank/DDBJ whole genome shotgun (WGS) entry which is preliminary data.</text>
</comment>
<feature type="modified residue" description="N6-carboxylysine" evidence="16">
    <location>
        <position position="772"/>
    </location>
</feature>
<dbReference type="InterPro" id="IPR005930">
    <property type="entry name" value="Pyruv_COase"/>
</dbReference>
<dbReference type="InterPro" id="IPR005482">
    <property type="entry name" value="Biotin_COase_C"/>
</dbReference>
<dbReference type="SUPFAM" id="SSF56059">
    <property type="entry name" value="Glutathione synthetase ATP-binding domain-like"/>
    <property type="match status" value="1"/>
</dbReference>
<dbReference type="EMBL" id="JABELV010000116">
    <property type="protein sequence ID" value="KAG7530504.1"/>
    <property type="molecule type" value="Genomic_DNA"/>
</dbReference>
<proteinExistence type="predicted"/>
<dbReference type="GO" id="GO:0005524">
    <property type="term" value="F:ATP binding"/>
    <property type="evidence" value="ECO:0007669"/>
    <property type="project" value="UniProtKB-UniRule"/>
</dbReference>
<evidence type="ECO:0000313" key="23">
    <source>
        <dbReference type="Proteomes" id="UP000812966"/>
    </source>
</evidence>
<dbReference type="Proteomes" id="UP000812966">
    <property type="component" value="Unassembled WGS sequence"/>
</dbReference>
<dbReference type="InterPro" id="IPR005481">
    <property type="entry name" value="BC-like_N"/>
</dbReference>
<dbReference type="InterPro" id="IPR011764">
    <property type="entry name" value="Biotin_carboxylation_dom"/>
</dbReference>
<dbReference type="InterPro" id="IPR000089">
    <property type="entry name" value="Biotin_lipoyl"/>
</dbReference>
<feature type="binding site" description="via carbamate group" evidence="15">
    <location>
        <position position="772"/>
    </location>
    <ligand>
        <name>Mn(2+)</name>
        <dbReference type="ChEBI" id="CHEBI:29035"/>
    </ligand>
</feature>
<evidence type="ECO:0000259" key="20">
    <source>
        <dbReference type="PROSITE" id="PS50979"/>
    </source>
</evidence>
<dbReference type="PANTHER" id="PTHR43778:SF2">
    <property type="entry name" value="PYRUVATE CARBOXYLASE, MITOCHONDRIAL"/>
    <property type="match status" value="1"/>
</dbReference>
<dbReference type="Pfam" id="PF02436">
    <property type="entry name" value="PYC_OADA"/>
    <property type="match status" value="1"/>
</dbReference>
<evidence type="ECO:0000259" key="18">
    <source>
        <dbReference type="PROSITE" id="PS50968"/>
    </source>
</evidence>
<evidence type="ECO:0000256" key="5">
    <source>
        <dbReference type="ARBA" id="ARBA00022432"/>
    </source>
</evidence>
<evidence type="ECO:0000256" key="8">
    <source>
        <dbReference type="ARBA" id="ARBA00022741"/>
    </source>
</evidence>
<dbReference type="Pfam" id="PF00682">
    <property type="entry name" value="HMGL-like"/>
    <property type="match status" value="1"/>
</dbReference>
<comment type="function">
    <text evidence="12">Catalyzes a 2-step reaction, involving the ATP-dependent carboxylation of the covalently attached biotin in the first step and the transfer of the carboxyl group to pyruvate in the second.</text>
</comment>
<dbReference type="SUPFAM" id="SSF51230">
    <property type="entry name" value="Single hybrid motif"/>
    <property type="match status" value="1"/>
</dbReference>
<dbReference type="Pfam" id="PF00364">
    <property type="entry name" value="Biotin_lipoyl"/>
    <property type="match status" value="1"/>
</dbReference>
<dbReference type="PROSITE" id="PS00867">
    <property type="entry name" value="CPSASE_2"/>
    <property type="match status" value="1"/>
</dbReference>
<sequence length="1208" mass="131571">MAQAEGNPAHSIVSAMTSASAGPGAGTPGTAATGTSTPATHTIQTLRKKQAGHAGPLKKVLVANRGEIAIRVFRTAHELAMQTVAIYSIEDKMTAHRQKADEAYQVGKGLTPVAAYLAQDDIIRIALEHGVDMIHPGYGFLSENHEFARKVEEAGIAFIGPRPETIDALGDKTKARTLAQKTGVPVVPGTPGPVASYDLAEGFIKEYGFPVIIKAAMGGGGRGMRVVRDQATFKENFERAVSEAKAAFGDGTVFIERFLDRPRHIEVQLLADSYNNCVHLFERDCSVQRRHQKVVEVAPAPHLAEETRQAILNDAIKLAEAVQYRNAGTAEFLVDQQGRHYFIEINPRIQVEHTITEEITGIDIVAAQIQIAAGASLASLGLTQDAITKRGFAIQCRITTEDAAANFQPDTGKIEVYRSAGGNGVRLDASSGFAGAQITPHYDSLLVKCTVRGTTYEVARRKTLRALVEFRIRGVKTNIPFLIRLLTHPVFESGKTWTTFIDDTPDLFKLVTSQNRAQKLLAYLGDLAVNGSSIKGQSGEPGLTEEIPIPKLADPKDSSKVLDTSVPCQVGWRNIIQEKGPAGFAKAVRDYKGCLIMDTTWRDAHQSLLATRLRTVDMANIAKETSHALANAYSLECWGGATFDVSMRFLYEDPWERLRTLRKLVPNIPFQALVRGANAVGYTSYPDNAIYDFCKKAVENGLDIFRVFDSLNYIDNMKLGIDAAKKAGGVVEAVVCYTGDVADPKKTKYDLQYYLDFVDQLVAEGIHVLAIKDMAGLLKPQAATMLIGAIRKAHPDLPIHVHSRLQAGMAVASMLACAAAGADVVDCAIDSMSGCTSQPAMGAICSALEQTELGTGIRFDDVQALNLYWSQVRALYKPFEAMSMSSDSSVFEHEMPGGQFSNLFFQAAQLGLGSHWNQVKKNYALANQLCGDIVKVTPSSKVVGDLAQFMTSNNLTKDDVSERADKLDFPESVIEFFQGYLGQPPGGFPEPLRSKIIRDRPRIDTRPGLNMKPLDFKKIKSELREKFGKNITDVDVASYYMYPKVFEEFQGFLEKYGDLSVVPTRHFLGKPVINEEMNIEIEAGKLLIVKLLAVGKINENTGTRECFFEVNAETRVVVIEDRQAAVSKVSREKASSEPGSIGSPMAGVVVEVRVKEGSEVKAGDPICVLSAMKMESVVSCPVSGRVKRIGVHEGDSISQGDLIAEIVS</sequence>
<dbReference type="SUPFAM" id="SSF51246">
    <property type="entry name" value="Rudiment single hybrid motif"/>
    <property type="match status" value="1"/>
</dbReference>
<dbReference type="InterPro" id="IPR016185">
    <property type="entry name" value="PreATP-grasp_dom_sf"/>
</dbReference>
<dbReference type="NCBIfam" id="TIGR01235">
    <property type="entry name" value="pyruv_carbox"/>
    <property type="match status" value="1"/>
</dbReference>
<dbReference type="GO" id="GO:0006094">
    <property type="term" value="P:gluconeogenesis"/>
    <property type="evidence" value="ECO:0007669"/>
    <property type="project" value="UniProtKB-KW"/>
</dbReference>
<feature type="modified residue" description="N6-biotinyllysine" evidence="16">
    <location>
        <position position="1173"/>
    </location>
</feature>
<dbReference type="PROSITE" id="PS50979">
    <property type="entry name" value="BC"/>
    <property type="match status" value="1"/>
</dbReference>
<evidence type="ECO:0000256" key="9">
    <source>
        <dbReference type="ARBA" id="ARBA00022840"/>
    </source>
</evidence>
<feature type="binding site" evidence="15">
    <location>
        <position position="802"/>
    </location>
    <ligand>
        <name>Mn(2+)</name>
        <dbReference type="ChEBI" id="CHEBI:29035"/>
    </ligand>
</feature>
<evidence type="ECO:0000256" key="4">
    <source>
        <dbReference type="ARBA" id="ARBA00013057"/>
    </source>
</evidence>
<reference evidence="22" key="1">
    <citation type="submission" date="2020-04" db="EMBL/GenBank/DDBJ databases">
        <title>Analysis of mating type loci in Filobasidium floriforme.</title>
        <authorList>
            <person name="Nowrousian M."/>
        </authorList>
    </citation>
    <scope>NUCLEOTIDE SEQUENCE</scope>
    <source>
        <strain evidence="22">CBS 6242</strain>
    </source>
</reference>
<dbReference type="PROSITE" id="PS50968">
    <property type="entry name" value="BIOTINYL_LIPOYL"/>
    <property type="match status" value="1"/>
</dbReference>
<comment type="pathway">
    <text evidence="3">Carbohydrate biosynthesis; gluconeogenesis.</text>
</comment>
<dbReference type="GO" id="GO:0005737">
    <property type="term" value="C:cytoplasm"/>
    <property type="evidence" value="ECO:0007669"/>
    <property type="project" value="TreeGrafter"/>
</dbReference>
<feature type="binding site" evidence="14">
    <location>
        <position position="256"/>
    </location>
    <ligand>
        <name>ATP</name>
        <dbReference type="ChEBI" id="CHEBI:30616"/>
    </ligand>
</feature>
<evidence type="ECO:0000256" key="15">
    <source>
        <dbReference type="PIRSR" id="PIRSR001594-3"/>
    </source>
</evidence>
<evidence type="ECO:0000259" key="19">
    <source>
        <dbReference type="PROSITE" id="PS50975"/>
    </source>
</evidence>
<feature type="binding site" evidence="14">
    <location>
        <position position="675"/>
    </location>
    <ligand>
        <name>substrate</name>
    </ligand>
</feature>
<evidence type="ECO:0000256" key="11">
    <source>
        <dbReference type="ARBA" id="ARBA00049382"/>
    </source>
</evidence>
<evidence type="ECO:0000256" key="13">
    <source>
        <dbReference type="PIRSR" id="PIRSR001594-1"/>
    </source>
</evidence>
<dbReference type="InterPro" id="IPR005479">
    <property type="entry name" value="CPAse_ATP-bd"/>
</dbReference>
<evidence type="ECO:0000256" key="6">
    <source>
        <dbReference type="ARBA" id="ARBA00022598"/>
    </source>
</evidence>
<dbReference type="Pfam" id="PF02785">
    <property type="entry name" value="Biotin_carb_C"/>
    <property type="match status" value="1"/>
</dbReference>
<protein>
    <recommendedName>
        <fullName evidence="4 12">Pyruvate carboxylase</fullName>
        <ecNumber evidence="4 12">6.4.1.1</ecNumber>
    </recommendedName>
</protein>
<dbReference type="SUPFAM" id="SSF52440">
    <property type="entry name" value="PreATP-grasp domain"/>
    <property type="match status" value="1"/>
</dbReference>
<evidence type="ECO:0000256" key="7">
    <source>
        <dbReference type="ARBA" id="ARBA00022723"/>
    </source>
</evidence>
<gene>
    <name evidence="22" type="ORF">FFLO_04994</name>
</gene>
<dbReference type="FunFam" id="3.30.1490.20:FF:000018">
    <property type="entry name" value="Biotin carboxylase"/>
    <property type="match status" value="1"/>
</dbReference>
<feature type="binding site" evidence="14">
    <location>
        <position position="291"/>
    </location>
    <ligand>
        <name>ATP</name>
        <dbReference type="ChEBI" id="CHEBI:30616"/>
    </ligand>
</feature>
<keyword evidence="8 12" id="KW-0547">Nucleotide-binding</keyword>
<comment type="function">
    <text evidence="2">Pyruvate carboxylase catalyzes a 2-step reaction, involving the ATP-dependent carboxylation of the covalently attached biotin in the first step and the transfer of the carboxyl group to pyruvate in the second.</text>
</comment>
<dbReference type="NCBIfam" id="NF006761">
    <property type="entry name" value="PRK09282.1"/>
    <property type="match status" value="1"/>
</dbReference>
<dbReference type="CDD" id="cd07937">
    <property type="entry name" value="DRE_TIM_PC_TC_5S"/>
    <property type="match status" value="1"/>
</dbReference>
<dbReference type="PANTHER" id="PTHR43778">
    <property type="entry name" value="PYRUVATE CARBOXYLASE"/>
    <property type="match status" value="1"/>
</dbReference>
<dbReference type="InterPro" id="IPR055268">
    <property type="entry name" value="PCB-like"/>
</dbReference>
<dbReference type="SUPFAM" id="SSF51569">
    <property type="entry name" value="Aldolase"/>
    <property type="match status" value="1"/>
</dbReference>
<dbReference type="InterPro" id="IPR011054">
    <property type="entry name" value="Rudment_hybrid_motif"/>
</dbReference>
<dbReference type="InterPro" id="IPR003379">
    <property type="entry name" value="Carboxylase_cons_dom"/>
</dbReference>
<dbReference type="PROSITE" id="PS50975">
    <property type="entry name" value="ATP_GRASP"/>
    <property type="match status" value="1"/>
</dbReference>
<dbReference type="Gene3D" id="2.40.50.100">
    <property type="match status" value="1"/>
</dbReference>
<comment type="cofactor">
    <cofactor evidence="1 12">
        <name>biotin</name>
        <dbReference type="ChEBI" id="CHEBI:57586"/>
    </cofactor>
</comment>
<dbReference type="NCBIfam" id="NF009554">
    <property type="entry name" value="PRK12999.1"/>
    <property type="match status" value="1"/>
</dbReference>
<feature type="domain" description="Lipoyl-binding" evidence="18">
    <location>
        <begin position="1129"/>
        <end position="1207"/>
    </location>
</feature>
<dbReference type="EC" id="6.4.1.1" evidence="4 12"/>
<dbReference type="FunFam" id="3.30.470.20:FF:000012">
    <property type="entry name" value="Pyruvate carboxylase"/>
    <property type="match status" value="1"/>
</dbReference>
<evidence type="ECO:0000256" key="3">
    <source>
        <dbReference type="ARBA" id="ARBA00004742"/>
    </source>
</evidence>
<keyword evidence="7 15" id="KW-0479">Metal-binding</keyword>
<organism evidence="22 23">
    <name type="scientific">Filobasidium floriforme</name>
    <dbReference type="NCBI Taxonomy" id="5210"/>
    <lineage>
        <taxon>Eukaryota</taxon>
        <taxon>Fungi</taxon>
        <taxon>Dikarya</taxon>
        <taxon>Basidiomycota</taxon>
        <taxon>Agaricomycotina</taxon>
        <taxon>Tremellomycetes</taxon>
        <taxon>Filobasidiales</taxon>
        <taxon>Filobasidiaceae</taxon>
        <taxon>Filobasidium</taxon>
    </lineage>
</organism>
<dbReference type="InterPro" id="IPR011761">
    <property type="entry name" value="ATP-grasp"/>
</dbReference>
<dbReference type="SUPFAM" id="SSF89000">
    <property type="entry name" value="post-HMGL domain-like"/>
    <property type="match status" value="1"/>
</dbReference>
<feature type="binding site" evidence="14">
    <location>
        <position position="172"/>
    </location>
    <ligand>
        <name>ATP</name>
        <dbReference type="ChEBI" id="CHEBI:30616"/>
    </ligand>
</feature>
<evidence type="ECO:0000256" key="12">
    <source>
        <dbReference type="PIRNR" id="PIRNR001594"/>
    </source>
</evidence>
<feature type="domain" description="Pyruvate carboxyltransferase" evidence="21">
    <location>
        <begin position="594"/>
        <end position="863"/>
    </location>
</feature>
<feature type="domain" description="ATP-grasp" evidence="19">
    <location>
        <begin position="176"/>
        <end position="373"/>
    </location>
</feature>
<dbReference type="InterPro" id="IPR000891">
    <property type="entry name" value="PYR_CT"/>
</dbReference>
<keyword evidence="23" id="KW-1185">Reference proteome</keyword>
<dbReference type="SMART" id="SM00878">
    <property type="entry name" value="Biotin_carb_C"/>
    <property type="match status" value="1"/>
</dbReference>
<dbReference type="Pfam" id="PF00289">
    <property type="entry name" value="Biotin_carb_N"/>
    <property type="match status" value="1"/>
</dbReference>
<evidence type="ECO:0000256" key="16">
    <source>
        <dbReference type="PIRSR" id="PIRSR001594-4"/>
    </source>
</evidence>
<feature type="domain" description="Biotin carboxylation" evidence="20">
    <location>
        <begin position="56"/>
        <end position="506"/>
    </location>
</feature>
<dbReference type="Pfam" id="PF02786">
    <property type="entry name" value="CPSase_L_D2"/>
    <property type="match status" value="1"/>
</dbReference>
<dbReference type="GO" id="GO:0004736">
    <property type="term" value="F:pyruvate carboxylase activity"/>
    <property type="evidence" value="ECO:0007669"/>
    <property type="project" value="UniProtKB-EC"/>
</dbReference>
<evidence type="ECO:0000313" key="22">
    <source>
        <dbReference type="EMBL" id="KAG7530504.1"/>
    </source>
</evidence>
<dbReference type="PROSITE" id="PS00866">
    <property type="entry name" value="CPSASE_1"/>
    <property type="match status" value="1"/>
</dbReference>